<dbReference type="PROSITE" id="PS50003">
    <property type="entry name" value="PH_DOMAIN"/>
    <property type="match status" value="1"/>
</dbReference>
<sequence>MLIFSTDKSRDITTYVNRYVRLRGNLLFYFKSKDSKSEPLGVVVLERCAVELAVDQETKNGFLLVFEGEDQPFRFDAHTEEIRDAWIQCLHIASHECLKMQLQSLREQLHTKTGTDPVQLPTECNSSVDFESHSDNASQEPVIEISLACSGLPNDTSDVPPNALVVVHTMLPPQQQIWMHHNHTEIIEKDNNPHFLKTIGFGDKFGIDTSTRVRLTVHNVVERMTGTMSPVGQTTFTIQDLFANNDLTLTLKLRKRKIPCVGRNFLDMTSTVNVPCMLLIATNFSDFKTAPVMSCVCLFLHGIFFLSQFAFDENFAKKEAADYCMSLIVSYSQHELHLREFAGITFKRSADKGKLELEFIPINLHVERMVVSSDFSTPGKMYDITTVGAFSTHCRDMKNGGLKRVLHQIKASFTPDNSSQQFTKIQRACKYLNEVTELKQEMKRLSDQMYESAVNQQTSLVHEVMAIMKEKIAKVNSLCEEPVVVAAANAYLSAKRNANVSDGADSSSLKNLSVEKTRNSEQKWSGSSCVKSPTMEPWEVTCVNLKAAFVCLQSVVDNFSKTEKTQELVEEIKPAEYLQFSCWQYPYLEQFTCWQSPYLENKGQVKQAHEAKIRRDIVNAHAITTLVSTFAAMTLTSKMKDPQFLKQLSTVGILCELEGLLSCYGSELCMLEDMMVAVDDLNFVSFRLVPLKDEDYTPRASLGCFVKEGPYPDIYRHNIIIDMPVNQEVFSLLPKELQAGKEIPVSALAFNIGINEQATLAEKFGSTALQEKLNITSFAKLYEYYVHYSKHFEDPCRFSNVNYTRYL</sequence>
<dbReference type="OrthoDB" id="159395at2759"/>
<dbReference type="KEGG" id="bgt:106054026"/>
<dbReference type="PANTHER" id="PTHR12187">
    <property type="entry name" value="AGAP000124-PA"/>
    <property type="match status" value="1"/>
</dbReference>
<evidence type="ECO:0000256" key="2">
    <source>
        <dbReference type="ARBA" id="ARBA00023098"/>
    </source>
</evidence>
<dbReference type="SUPFAM" id="SSF50729">
    <property type="entry name" value="PH domain-like"/>
    <property type="match status" value="1"/>
</dbReference>
<dbReference type="PANTHER" id="PTHR12187:SF11">
    <property type="entry name" value="PHOSPHATIDYLINOSITOL-3,4-BISPHOSPHATE 4-PHOSPHATASE"/>
    <property type="match status" value="1"/>
</dbReference>
<proteinExistence type="predicted"/>
<dbReference type="GO" id="GO:0005737">
    <property type="term" value="C:cytoplasm"/>
    <property type="evidence" value="ECO:0007669"/>
    <property type="project" value="TreeGrafter"/>
</dbReference>
<evidence type="ECO:0000259" key="3">
    <source>
        <dbReference type="PROSITE" id="PS50003"/>
    </source>
</evidence>
<dbReference type="Gene3D" id="2.30.29.30">
    <property type="entry name" value="Pleckstrin-homology domain (PH domain)/Phosphotyrosine-binding domain (PTB)"/>
    <property type="match status" value="1"/>
</dbReference>
<evidence type="ECO:0000313" key="4">
    <source>
        <dbReference type="EnsemblMetazoa" id="BGLB030051-PA"/>
    </source>
</evidence>
<keyword evidence="2" id="KW-0443">Lipid metabolism</keyword>
<dbReference type="SMART" id="SM00233">
    <property type="entry name" value="PH"/>
    <property type="match status" value="1"/>
</dbReference>
<name>A0A2C9LDT4_BIOGL</name>
<gene>
    <name evidence="4" type="primary">106054026</name>
</gene>
<keyword evidence="1" id="KW-0378">Hydrolase</keyword>
<dbReference type="EnsemblMetazoa" id="BGLB030051-RA">
    <property type="protein sequence ID" value="BGLB030051-PA"/>
    <property type="gene ID" value="BGLB030051"/>
</dbReference>
<feature type="domain" description="PH" evidence="3">
    <location>
        <begin position="1"/>
        <end position="95"/>
    </location>
</feature>
<dbReference type="GO" id="GO:0016316">
    <property type="term" value="F:phosphatidylinositol-3,4-bisphosphate 4-phosphatase activity"/>
    <property type="evidence" value="ECO:0007669"/>
    <property type="project" value="InterPro"/>
</dbReference>
<dbReference type="Pfam" id="PF00169">
    <property type="entry name" value="PH"/>
    <property type="match status" value="1"/>
</dbReference>
<reference evidence="4" key="1">
    <citation type="submission" date="2020-05" db="UniProtKB">
        <authorList>
            <consortium name="EnsemblMetazoa"/>
        </authorList>
    </citation>
    <scope>IDENTIFICATION</scope>
    <source>
        <strain evidence="4">BB02</strain>
    </source>
</reference>
<evidence type="ECO:0000256" key="1">
    <source>
        <dbReference type="ARBA" id="ARBA00022801"/>
    </source>
</evidence>
<dbReference type="VEuPathDB" id="VectorBase:BGLB030051"/>
<dbReference type="Proteomes" id="UP000076420">
    <property type="component" value="Unassembled WGS sequence"/>
</dbReference>
<organism evidence="4 5">
    <name type="scientific">Biomphalaria glabrata</name>
    <name type="common">Bloodfluke planorb</name>
    <name type="synonym">Freshwater snail</name>
    <dbReference type="NCBI Taxonomy" id="6526"/>
    <lineage>
        <taxon>Eukaryota</taxon>
        <taxon>Metazoa</taxon>
        <taxon>Spiralia</taxon>
        <taxon>Lophotrochozoa</taxon>
        <taxon>Mollusca</taxon>
        <taxon>Gastropoda</taxon>
        <taxon>Heterobranchia</taxon>
        <taxon>Euthyneura</taxon>
        <taxon>Panpulmonata</taxon>
        <taxon>Hygrophila</taxon>
        <taxon>Lymnaeoidea</taxon>
        <taxon>Planorbidae</taxon>
        <taxon>Biomphalaria</taxon>
    </lineage>
</organism>
<dbReference type="AlphaFoldDB" id="A0A2C9LDT4"/>
<dbReference type="InterPro" id="IPR001849">
    <property type="entry name" value="PH_domain"/>
</dbReference>
<dbReference type="STRING" id="6526.A0A2C9LDT4"/>
<evidence type="ECO:0000313" key="5">
    <source>
        <dbReference type="Proteomes" id="UP000076420"/>
    </source>
</evidence>
<accession>A0A2C9LDT4</accession>
<dbReference type="InterPro" id="IPR039034">
    <property type="entry name" value="INPP4"/>
</dbReference>
<protein>
    <recommendedName>
        <fullName evidence="3">PH domain-containing protein</fullName>
    </recommendedName>
</protein>
<dbReference type="InterPro" id="IPR011993">
    <property type="entry name" value="PH-like_dom_sf"/>
</dbReference>
<dbReference type="VEuPathDB" id="VectorBase:BGLAX_039595"/>